<comment type="similarity">
    <text evidence="1 4">Belongs to the bacterial histone-like protein family.</text>
</comment>
<keyword evidence="2" id="KW-0226">DNA condensation</keyword>
<organism evidence="5">
    <name type="scientific">uncultured Paludibacter sp</name>
    <dbReference type="NCBI Taxonomy" id="497635"/>
    <lineage>
        <taxon>Bacteria</taxon>
        <taxon>Pseudomonadati</taxon>
        <taxon>Bacteroidota</taxon>
        <taxon>Bacteroidia</taxon>
        <taxon>Bacteroidales</taxon>
        <taxon>Paludibacteraceae</taxon>
        <taxon>Paludibacter</taxon>
        <taxon>environmental samples</taxon>
    </lineage>
</organism>
<dbReference type="SMART" id="SM00411">
    <property type="entry name" value="BHL"/>
    <property type="match status" value="1"/>
</dbReference>
<dbReference type="EMBL" id="UPXZ01000024">
    <property type="protein sequence ID" value="VBB45306.1"/>
    <property type="molecule type" value="Genomic_DNA"/>
</dbReference>
<dbReference type="SUPFAM" id="SSF47729">
    <property type="entry name" value="IHF-like DNA-binding proteins"/>
    <property type="match status" value="1"/>
</dbReference>
<dbReference type="GO" id="GO:0003677">
    <property type="term" value="F:DNA binding"/>
    <property type="evidence" value="ECO:0007669"/>
    <property type="project" value="UniProtKB-KW"/>
</dbReference>
<evidence type="ECO:0000256" key="4">
    <source>
        <dbReference type="RuleBase" id="RU003939"/>
    </source>
</evidence>
<dbReference type="PANTHER" id="PTHR33175:SF3">
    <property type="entry name" value="DNA-BINDING PROTEIN HU-BETA"/>
    <property type="match status" value="1"/>
</dbReference>
<accession>A0A653AB66</accession>
<dbReference type="Gene3D" id="4.10.520.10">
    <property type="entry name" value="IHF-like DNA-binding proteins"/>
    <property type="match status" value="1"/>
</dbReference>
<sequence length="95" mass="10761">MNNKELISTLSSKLNLSKEDVDGLMQTFIDCCKEQLESDNIVGFQSFGTFEVRKKDERISVHPVTQVRTLIPPKLVVSFKQSSVLKEKLNTESQS</sequence>
<gene>
    <name evidence="5" type="ORF">TRIP_D300174</name>
</gene>
<reference evidence="5" key="1">
    <citation type="submission" date="2018-07" db="EMBL/GenBank/DDBJ databases">
        <authorList>
            <consortium name="Genoscope - CEA"/>
            <person name="William W."/>
        </authorList>
    </citation>
    <scope>NUCLEOTIDE SEQUENCE</scope>
    <source>
        <strain evidence="5">IK1</strain>
    </source>
</reference>
<dbReference type="CDD" id="cd13832">
    <property type="entry name" value="IHF"/>
    <property type="match status" value="1"/>
</dbReference>
<dbReference type="AlphaFoldDB" id="A0A653AB66"/>
<evidence type="ECO:0000256" key="2">
    <source>
        <dbReference type="ARBA" id="ARBA00023067"/>
    </source>
</evidence>
<dbReference type="Pfam" id="PF00216">
    <property type="entry name" value="Bac_DNA_binding"/>
    <property type="match status" value="1"/>
</dbReference>
<evidence type="ECO:0000256" key="1">
    <source>
        <dbReference type="ARBA" id="ARBA00010529"/>
    </source>
</evidence>
<proteinExistence type="inferred from homology"/>
<dbReference type="PANTHER" id="PTHR33175">
    <property type="entry name" value="DNA-BINDING PROTEIN HU"/>
    <property type="match status" value="1"/>
</dbReference>
<name>A0A653AB66_9BACT</name>
<dbReference type="GO" id="GO:0030527">
    <property type="term" value="F:structural constituent of chromatin"/>
    <property type="evidence" value="ECO:0007669"/>
    <property type="project" value="InterPro"/>
</dbReference>
<keyword evidence="3 5" id="KW-0238">DNA-binding</keyword>
<dbReference type="GO" id="GO:0005829">
    <property type="term" value="C:cytosol"/>
    <property type="evidence" value="ECO:0007669"/>
    <property type="project" value="TreeGrafter"/>
</dbReference>
<dbReference type="InterPro" id="IPR000119">
    <property type="entry name" value="Hist_DNA-bd"/>
</dbReference>
<dbReference type="GO" id="GO:0030261">
    <property type="term" value="P:chromosome condensation"/>
    <property type="evidence" value="ECO:0007669"/>
    <property type="project" value="UniProtKB-KW"/>
</dbReference>
<dbReference type="InterPro" id="IPR010992">
    <property type="entry name" value="IHF-like_DNA-bd_dom_sf"/>
</dbReference>
<protein>
    <submittedName>
        <fullName evidence="5">Histone family protein DNA-binding protein</fullName>
    </submittedName>
</protein>
<evidence type="ECO:0000313" key="5">
    <source>
        <dbReference type="EMBL" id="VBB45306.1"/>
    </source>
</evidence>
<evidence type="ECO:0000256" key="3">
    <source>
        <dbReference type="ARBA" id="ARBA00023125"/>
    </source>
</evidence>